<dbReference type="GO" id="GO:0005643">
    <property type="term" value="C:nuclear pore"/>
    <property type="evidence" value="ECO:0007669"/>
    <property type="project" value="UniProtKB-SubCell"/>
</dbReference>
<dbReference type="InterPro" id="IPR036443">
    <property type="entry name" value="Znf_RanBP2_sf"/>
</dbReference>
<dbReference type="PROSITE" id="PS50199">
    <property type="entry name" value="ZF_RANBP2_2"/>
    <property type="match status" value="3"/>
</dbReference>
<feature type="compositionally biased region" description="Basic and acidic residues" evidence="21">
    <location>
        <begin position="495"/>
        <end position="513"/>
    </location>
</feature>
<dbReference type="GO" id="GO:0008139">
    <property type="term" value="F:nuclear localization sequence binding"/>
    <property type="evidence" value="ECO:0007669"/>
    <property type="project" value="TreeGrafter"/>
</dbReference>
<evidence type="ECO:0000256" key="8">
    <source>
        <dbReference type="ARBA" id="ARBA00022833"/>
    </source>
</evidence>
<evidence type="ECO:0000256" key="6">
    <source>
        <dbReference type="ARBA" id="ARBA00022771"/>
    </source>
</evidence>
<keyword evidence="6 19" id="KW-0863">Zinc-finger</keyword>
<dbReference type="PANTHER" id="PTHR23193">
    <property type="entry name" value="NUCLEAR PORE COMPLEX PROTEIN NUP"/>
    <property type="match status" value="1"/>
</dbReference>
<keyword evidence="12" id="KW-0906">Nuclear pore complex</keyword>
<dbReference type="Gene3D" id="4.10.1060.10">
    <property type="entry name" value="Zinc finger, RanBP2-type"/>
    <property type="match status" value="3"/>
</dbReference>
<evidence type="ECO:0000259" key="22">
    <source>
        <dbReference type="PROSITE" id="PS50199"/>
    </source>
</evidence>
<evidence type="ECO:0000256" key="21">
    <source>
        <dbReference type="SAM" id="MobiDB-lite"/>
    </source>
</evidence>
<feature type="compositionally biased region" description="Low complexity" evidence="21">
    <location>
        <begin position="1506"/>
        <end position="1531"/>
    </location>
</feature>
<evidence type="ECO:0000256" key="12">
    <source>
        <dbReference type="ARBA" id="ARBA00023132"/>
    </source>
</evidence>
<dbReference type="Proteomes" id="UP000242875">
    <property type="component" value="Unassembled WGS sequence"/>
</dbReference>
<dbReference type="GO" id="GO:0006606">
    <property type="term" value="P:protein import into nucleus"/>
    <property type="evidence" value="ECO:0007669"/>
    <property type="project" value="TreeGrafter"/>
</dbReference>
<evidence type="ECO:0000256" key="13">
    <source>
        <dbReference type="ARBA" id="ARBA00023136"/>
    </source>
</evidence>
<dbReference type="PROSITE" id="PS01358">
    <property type="entry name" value="ZF_RANBP2_1"/>
    <property type="match status" value="3"/>
</dbReference>
<feature type="compositionally biased region" description="Low complexity" evidence="21">
    <location>
        <begin position="480"/>
        <end position="491"/>
    </location>
</feature>
<evidence type="ECO:0000256" key="11">
    <source>
        <dbReference type="ARBA" id="ARBA00023125"/>
    </source>
</evidence>
<feature type="compositionally biased region" description="Acidic residues" evidence="21">
    <location>
        <begin position="1311"/>
        <end position="1325"/>
    </location>
</feature>
<keyword evidence="9" id="KW-0653">Protein transport</keyword>
<evidence type="ECO:0000256" key="10">
    <source>
        <dbReference type="ARBA" id="ARBA00023010"/>
    </source>
</evidence>
<dbReference type="Pfam" id="PF00641">
    <property type="entry name" value="Zn_ribbon_RanBP"/>
    <property type="match status" value="3"/>
</dbReference>
<evidence type="ECO:0000256" key="17">
    <source>
        <dbReference type="ARBA" id="ARBA00078197"/>
    </source>
</evidence>
<keyword evidence="14" id="KW-0539">Nucleus</keyword>
<comment type="similarity">
    <text evidence="15">Belongs to the NUP153 family.</text>
</comment>
<dbReference type="GO" id="GO:0008270">
    <property type="term" value="F:zinc ion binding"/>
    <property type="evidence" value="ECO:0007669"/>
    <property type="project" value="UniProtKB-KW"/>
</dbReference>
<dbReference type="GO" id="GO:0031965">
    <property type="term" value="C:nuclear membrane"/>
    <property type="evidence" value="ECO:0007669"/>
    <property type="project" value="UniProtKB-SubCell"/>
</dbReference>
<feature type="compositionally biased region" description="Basic and acidic residues" evidence="21">
    <location>
        <begin position="434"/>
        <end position="461"/>
    </location>
</feature>
<comment type="subcellular location">
    <subcellularLocation>
        <location evidence="2">Nucleus membrane</location>
    </subcellularLocation>
    <subcellularLocation>
        <location evidence="3">Nucleus</location>
        <location evidence="3">Nuclear pore complex</location>
    </subcellularLocation>
</comment>
<dbReference type="GO" id="GO:0003677">
    <property type="term" value="F:DNA binding"/>
    <property type="evidence" value="ECO:0007669"/>
    <property type="project" value="UniProtKB-KW"/>
</dbReference>
<gene>
    <name evidence="23" type="ORF">BZG36_00416</name>
</gene>
<dbReference type="InterPro" id="IPR039462">
    <property type="entry name" value="Nup159/Nup146_N"/>
</dbReference>
<dbReference type="InterPro" id="IPR001680">
    <property type="entry name" value="WD40_rpt"/>
</dbReference>
<accession>A0A261Y836</accession>
<feature type="region of interest" description="Disordered" evidence="21">
    <location>
        <begin position="1194"/>
        <end position="1284"/>
    </location>
</feature>
<feature type="region of interest" description="Disordered" evidence="21">
    <location>
        <begin position="417"/>
        <end position="555"/>
    </location>
</feature>
<dbReference type="InterPro" id="IPR026054">
    <property type="entry name" value="Nucleoporin"/>
</dbReference>
<feature type="compositionally biased region" description="Low complexity" evidence="21">
    <location>
        <begin position="1408"/>
        <end position="1439"/>
    </location>
</feature>
<feature type="compositionally biased region" description="Polar residues" evidence="21">
    <location>
        <begin position="1219"/>
        <end position="1234"/>
    </location>
</feature>
<dbReference type="EMBL" id="MVBO01000002">
    <property type="protein sequence ID" value="OZJ06763.1"/>
    <property type="molecule type" value="Genomic_DNA"/>
</dbReference>
<dbReference type="SUPFAM" id="SSF90209">
    <property type="entry name" value="Ran binding protein zinc finger-like"/>
    <property type="match status" value="3"/>
</dbReference>
<keyword evidence="10" id="KW-0811">Translocation</keyword>
<keyword evidence="24" id="KW-1185">Reference proteome</keyword>
<feature type="domain" description="RanBP2-type" evidence="22">
    <location>
        <begin position="1031"/>
        <end position="1060"/>
    </location>
</feature>
<comment type="cofactor">
    <cofactor evidence="1">
        <name>Zn(2+)</name>
        <dbReference type="ChEBI" id="CHEBI:29105"/>
    </cofactor>
</comment>
<feature type="region of interest" description="Disordered" evidence="21">
    <location>
        <begin position="1296"/>
        <end position="1449"/>
    </location>
</feature>
<feature type="coiled-coil region" evidence="20">
    <location>
        <begin position="815"/>
        <end position="842"/>
    </location>
</feature>
<evidence type="ECO:0000256" key="18">
    <source>
        <dbReference type="ARBA" id="ARBA00079437"/>
    </source>
</evidence>
<keyword evidence="8" id="KW-0862">Zinc</keyword>
<feature type="region of interest" description="Disordered" evidence="21">
    <location>
        <begin position="1128"/>
        <end position="1149"/>
    </location>
</feature>
<dbReference type="GO" id="GO:0006405">
    <property type="term" value="P:RNA export from nucleus"/>
    <property type="evidence" value="ECO:0007669"/>
    <property type="project" value="TreeGrafter"/>
</dbReference>
<evidence type="ECO:0000256" key="5">
    <source>
        <dbReference type="ARBA" id="ARBA00022723"/>
    </source>
</evidence>
<evidence type="ECO:0000256" key="9">
    <source>
        <dbReference type="ARBA" id="ARBA00022927"/>
    </source>
</evidence>
<feature type="coiled-coil region" evidence="20">
    <location>
        <begin position="722"/>
        <end position="784"/>
    </location>
</feature>
<dbReference type="SUPFAM" id="SSF117289">
    <property type="entry name" value="Nucleoporin domain"/>
    <property type="match status" value="1"/>
</dbReference>
<evidence type="ECO:0000256" key="20">
    <source>
        <dbReference type="SAM" id="Coils"/>
    </source>
</evidence>
<dbReference type="SMART" id="SM00547">
    <property type="entry name" value="ZnF_RBZ"/>
    <property type="match status" value="3"/>
</dbReference>
<protein>
    <recommendedName>
        <fullName evidence="16">Nuclear pore complex protein Nup153</fullName>
    </recommendedName>
    <alternativeName>
        <fullName evidence="18">153 kDa nucleoporin</fullName>
    </alternativeName>
    <alternativeName>
        <fullName evidence="17">Nucleoporin Nup153</fullName>
    </alternativeName>
</protein>
<proteinExistence type="inferred from homology"/>
<keyword evidence="5" id="KW-0479">Metal-binding</keyword>
<feature type="domain" description="RanBP2-type" evidence="22">
    <location>
        <begin position="954"/>
        <end position="985"/>
    </location>
</feature>
<sequence>MEEIHGREVDFLQLNELTADTYVRISEESFPEETPAYASLLVISNEYGYFVAGTPSGFTVGKVGDLRSEFANTESQSTVELEKKRDVAIDIGVVSHIKLTADEQKLLVATTTGDILIYDAIGLFQGHEDSKVPERSIKLGIEEAPLELLPNPSEHPTLCAVLLQNGHTIISDGDNPTVLKDADVTAISWSPKGKQLACGFKDGSIKQYGVDGSQKAVMDPPHQLDAKHYVGALKWVDNLYLLAVYVGDDPDGEEGDELGRAFIVSREDKGKPKYIELEEINPYFGNPNRALGYHMQVLPSWGSNVGYLVFSACSRATDVAVIGQDPETKEWATWLLDETARAILPLAQDGQGDTAPMGLAIDLTSDKELPSLDPAADDSPIPPVPIVMYLNNEGMIGAYNCLNVTAVKNKETCAQVKSAKSLPAQPVSTASETTPKEQHTKDKSESAPKESAKEQQAKELPKAASTTVVGAKADEKAENGEAYSSSSEGSTAGEGGDRSAEESSPNKDTESVEKSSVSFINKPAADKASSPFGFDGLSPPESKKEPPELSKPFGFASMPITKFGWGSYEKSSVQQQPSRLAEAGAEAEKRALKTVAREGPTPTPTQAVQSPVRTSVSSKAPPGAFEDISLRPTVTEEGISKEFEAAYISLTNELATLKSTVLQSKMYLDEIKEVSSPKGVQDLFNEEHWSFGNLGAIQVCLEEIATQNDQCLEAAEPYSGVADEMDRAMLQLRTKVEETQRLLQAVKNGNVPSKAVDPEYFTQQQTLRQKFRELEQKFRDLEDSVHYHKQSMDNKDSESGTHSDANSLEFVRRSMWNMRRNLRDKNLQLQELQSRVASLDISKPSHKGGLAISANTEPRRLHITSAGARKATSTLRKKQFLDRFQSECTKLAQPLYNSTLKSSGGVGEEAYQRRIFLRQEAPQNKAFRHRPPQKSQDASFAGSVESNPFAAFAKQNSTKWTCPVCLVPNDQTASQCMSCETPNPSQESKKPAHEAPSLFGFKPSTPSSLGEKSKAASSSWASAGFNFSGASENTWICPVCAVSNKANAPKCVACETDTPNKKAQAPASGQSGFSAATSAPAANNSWAASGFKFSNAAPGSWTCPVCAVSNPPQASKCVSCETDNPATSKTTTGGAATEGLFKPASTSSFGKPMEGADTKFSLPKQTSSDTGFGGFNFNPASNVNKPSAGAFSGFDFGTQPAKPKEEEKKPSFAGFQLPKVSSTTSQPPFTNLWSKTAAPDDGVESGAQADIENSLAEGKGQGKSSESQEALSEDDFEKVEKSELVGFQAGDKDFAAAVPKFPSQPVREQIESEGSEADIESEAQEENDRSGDVISLGSSKATLSSPDTQAHELSLSGGLGQLGFGSTPSGGATAPSMFGGFGTAASPPTQQPTTQSEGRFQSSRFGYSFGQSASTAGASTSSPSFTTGTFFQQQPSFGTASAPTAAPAFGSTTSFGAAPAFGSTTSFGAAAQPAQSSTPAFGQPTAFGAPSALGTGGKIFGGGPSSGVSSFGQGSMPTQSPFGSAAGATSGFGSLAQQSSGNVFGGSSGGDFASFANPGTTSGFGQLAAQAGLQGDAPKKVPSFSQYRG</sequence>
<dbReference type="InterPro" id="IPR015943">
    <property type="entry name" value="WD40/YVTN_repeat-like_dom_sf"/>
</dbReference>
<keyword evidence="4" id="KW-0813">Transport</keyword>
<feature type="compositionally biased region" description="Polar residues" evidence="21">
    <location>
        <begin position="1396"/>
        <end position="1405"/>
    </location>
</feature>
<evidence type="ECO:0000256" key="2">
    <source>
        <dbReference type="ARBA" id="ARBA00004126"/>
    </source>
</evidence>
<reference evidence="23 24" key="1">
    <citation type="journal article" date="2017" name="Mycologia">
        <title>Bifiguratus adelaidae, gen. et sp. nov., a new member of Mucoromycotina in endophytic and soil-dwelling habitats.</title>
        <authorList>
            <person name="Torres-Cruz T.J."/>
            <person name="Billingsley Tobias T.L."/>
            <person name="Almatruk M."/>
            <person name="Hesse C."/>
            <person name="Kuske C.R."/>
            <person name="Desiro A."/>
            <person name="Benucci G.M."/>
            <person name="Bonito G."/>
            <person name="Stajich J.E."/>
            <person name="Dunlap C."/>
            <person name="Arnold A.E."/>
            <person name="Porras-Alfaro A."/>
        </authorList>
    </citation>
    <scope>NUCLEOTIDE SEQUENCE [LARGE SCALE GENOMIC DNA]</scope>
    <source>
        <strain evidence="23 24">AZ0501</strain>
    </source>
</reference>
<feature type="region of interest" description="Disordered" evidence="21">
    <location>
        <begin position="1467"/>
        <end position="1531"/>
    </location>
</feature>
<evidence type="ECO:0000256" key="3">
    <source>
        <dbReference type="ARBA" id="ARBA00004567"/>
    </source>
</evidence>
<feature type="compositionally biased region" description="Low complexity" evidence="21">
    <location>
        <begin position="1469"/>
        <end position="1480"/>
    </location>
</feature>
<dbReference type="InterPro" id="IPR001876">
    <property type="entry name" value="Znf_RanBP2"/>
</dbReference>
<evidence type="ECO:0000256" key="14">
    <source>
        <dbReference type="ARBA" id="ARBA00023242"/>
    </source>
</evidence>
<feature type="compositionally biased region" description="Basic and acidic residues" evidence="21">
    <location>
        <begin position="785"/>
        <end position="801"/>
    </location>
</feature>
<feature type="compositionally biased region" description="Low complexity" evidence="21">
    <location>
        <begin position="1128"/>
        <end position="1139"/>
    </location>
</feature>
<feature type="compositionally biased region" description="Polar residues" evidence="21">
    <location>
        <begin position="977"/>
        <end position="986"/>
    </location>
</feature>
<dbReference type="Pfam" id="PF16755">
    <property type="entry name" value="Beta-prop_NUP159_NUP214"/>
    <property type="match status" value="1"/>
</dbReference>
<evidence type="ECO:0000256" key="4">
    <source>
        <dbReference type="ARBA" id="ARBA00022448"/>
    </source>
</evidence>
<feature type="compositionally biased region" description="Gly residues" evidence="21">
    <location>
        <begin position="1494"/>
        <end position="1505"/>
    </location>
</feature>
<dbReference type="SMART" id="SM00320">
    <property type="entry name" value="WD40"/>
    <property type="match status" value="2"/>
</dbReference>
<evidence type="ECO:0000313" key="23">
    <source>
        <dbReference type="EMBL" id="OZJ06763.1"/>
    </source>
</evidence>
<feature type="region of interest" description="Disordered" evidence="21">
    <location>
        <begin position="785"/>
        <end position="806"/>
    </location>
</feature>
<feature type="compositionally biased region" description="Polar residues" evidence="21">
    <location>
        <begin position="1336"/>
        <end position="1348"/>
    </location>
</feature>
<feature type="compositionally biased region" description="Polar residues" evidence="21">
    <location>
        <begin position="604"/>
        <end position="618"/>
    </location>
</feature>
<feature type="region of interest" description="Disordered" evidence="21">
    <location>
        <begin position="594"/>
        <end position="624"/>
    </location>
</feature>
<feature type="region of interest" description="Disordered" evidence="21">
    <location>
        <begin position="977"/>
        <end position="1012"/>
    </location>
</feature>
<evidence type="ECO:0000256" key="7">
    <source>
        <dbReference type="ARBA" id="ARBA00022816"/>
    </source>
</evidence>
<comment type="caution">
    <text evidence="23">The sequence shown here is derived from an EMBL/GenBank/DDBJ whole genome shotgun (WGS) entry which is preliminary data.</text>
</comment>
<evidence type="ECO:0000256" key="1">
    <source>
        <dbReference type="ARBA" id="ARBA00001947"/>
    </source>
</evidence>
<dbReference type="GO" id="GO:0051028">
    <property type="term" value="P:mRNA transport"/>
    <property type="evidence" value="ECO:0007669"/>
    <property type="project" value="UniProtKB-KW"/>
</dbReference>
<evidence type="ECO:0000313" key="24">
    <source>
        <dbReference type="Proteomes" id="UP000242875"/>
    </source>
</evidence>
<keyword evidence="7" id="KW-0509">mRNA transport</keyword>
<feature type="domain" description="RanBP2-type" evidence="22">
    <location>
        <begin position="1097"/>
        <end position="1126"/>
    </location>
</feature>
<evidence type="ECO:0000256" key="15">
    <source>
        <dbReference type="ARBA" id="ARBA00060842"/>
    </source>
</evidence>
<name>A0A261Y836_9FUNG</name>
<evidence type="ECO:0000256" key="16">
    <source>
        <dbReference type="ARBA" id="ARBA00068609"/>
    </source>
</evidence>
<dbReference type="GO" id="GO:0017056">
    <property type="term" value="F:structural constituent of nuclear pore"/>
    <property type="evidence" value="ECO:0007669"/>
    <property type="project" value="TreeGrafter"/>
</dbReference>
<keyword evidence="20" id="KW-0175">Coiled coil</keyword>
<keyword evidence="11" id="KW-0238">DNA-binding</keyword>
<dbReference type="OrthoDB" id="248320at2759"/>
<dbReference type="PANTHER" id="PTHR23193:SF23">
    <property type="entry name" value="NUCLEAR PORE COMPLEX PROTEIN NUP153"/>
    <property type="match status" value="1"/>
</dbReference>
<keyword evidence="13" id="KW-0472">Membrane</keyword>
<dbReference type="Gene3D" id="2.130.10.10">
    <property type="entry name" value="YVTN repeat-like/Quinoprotein amine dehydrogenase"/>
    <property type="match status" value="1"/>
</dbReference>
<organism evidence="23 24">
    <name type="scientific">Bifiguratus adelaidae</name>
    <dbReference type="NCBI Taxonomy" id="1938954"/>
    <lineage>
        <taxon>Eukaryota</taxon>
        <taxon>Fungi</taxon>
        <taxon>Fungi incertae sedis</taxon>
        <taxon>Mucoromycota</taxon>
        <taxon>Mucoromycotina</taxon>
        <taxon>Endogonomycetes</taxon>
        <taxon>Endogonales</taxon>
        <taxon>Endogonales incertae sedis</taxon>
        <taxon>Bifiguratus</taxon>
    </lineage>
</organism>
<evidence type="ECO:0000256" key="19">
    <source>
        <dbReference type="PROSITE-ProRule" id="PRU00322"/>
    </source>
</evidence>